<dbReference type="EMBL" id="CP116942">
    <property type="protein sequence ID" value="WCO66752.1"/>
    <property type="molecule type" value="Genomic_DNA"/>
</dbReference>
<sequence>MPDVVRLATRASPLALWQAEHVADLLRAAHPGLEVTLVGTDTLGDRRQDVPISEIGGKGVFATEVQRLVLEDRADAAVHSAKDLPAVTGEGLALVAVPERGDPRDALVGAGLDGLAEGATVATGSQRRRVQLATLRPDLAFVELRGNMATRVGKVGTTAEGRTIDAIVVAAAALQRLGREEAIAELLAVDRLVPQVGQGALAVEVRADDAATAALLAPVEDPVARRRLDAERAFLAELGGDCDLPAGAHAAPPAADGTLAVRAVLADADEHVHRAEASGPDGVALGTDLARRLRAAVEA</sequence>
<feature type="domain" description="Porphobilinogen deaminase N-terminal" evidence="8">
    <location>
        <begin position="5"/>
        <end position="212"/>
    </location>
</feature>
<dbReference type="PANTHER" id="PTHR11557">
    <property type="entry name" value="PORPHOBILINOGEN DEAMINASE"/>
    <property type="match status" value="1"/>
</dbReference>
<dbReference type="GO" id="GO:0005737">
    <property type="term" value="C:cytoplasm"/>
    <property type="evidence" value="ECO:0007669"/>
    <property type="project" value="UniProtKB-UniRule"/>
</dbReference>
<accession>A0AAE9YDF3</accession>
<evidence type="ECO:0000256" key="4">
    <source>
        <dbReference type="ARBA" id="ARBA00022679"/>
    </source>
</evidence>
<comment type="similarity">
    <text evidence="2">Belongs to the HMBS family.</text>
</comment>
<dbReference type="PRINTS" id="PR00151">
    <property type="entry name" value="PORPHBDMNASE"/>
</dbReference>
<dbReference type="PIRSF" id="PIRSF001438">
    <property type="entry name" value="4pyrrol_synth_OHMeBilane_synth"/>
    <property type="match status" value="1"/>
</dbReference>
<gene>
    <name evidence="10" type="primary">hemC</name>
    <name evidence="10" type="ORF">PO878_19865</name>
</gene>
<evidence type="ECO:0000256" key="7">
    <source>
        <dbReference type="NCBIfam" id="TIGR00212"/>
    </source>
</evidence>
<comment type="function">
    <text evidence="1">Tetrapolymerization of the monopyrrole PBG into the hydroxymethylbilane pre-uroporphyrinogen in several discrete steps.</text>
</comment>
<reference evidence="10" key="1">
    <citation type="submission" date="2023-01" db="EMBL/GenBank/DDBJ databases">
        <title>The diversity of Class Acidimicrobiia in South China Sea sediment environments and the proposal of Iamia marina sp. nov., a novel species of the genus Iamia.</title>
        <authorList>
            <person name="He Y."/>
            <person name="Tian X."/>
        </authorList>
    </citation>
    <scope>NUCLEOTIDE SEQUENCE</scope>
    <source>
        <strain evidence="10">DSM 19957</strain>
    </source>
</reference>
<protein>
    <recommendedName>
        <fullName evidence="3 7">Hydroxymethylbilane synthase</fullName>
        <ecNumber evidence="3 7">2.5.1.61</ecNumber>
    </recommendedName>
</protein>
<dbReference type="KEGG" id="ima:PO878_19865"/>
<evidence type="ECO:0000259" key="8">
    <source>
        <dbReference type="Pfam" id="PF01379"/>
    </source>
</evidence>
<dbReference type="InterPro" id="IPR022418">
    <property type="entry name" value="Porphobilinogen_deaminase_C"/>
</dbReference>
<evidence type="ECO:0000313" key="10">
    <source>
        <dbReference type="EMBL" id="WCO66752.1"/>
    </source>
</evidence>
<dbReference type="NCBIfam" id="TIGR00212">
    <property type="entry name" value="hemC"/>
    <property type="match status" value="1"/>
</dbReference>
<name>A0AAE9YDF3_9ACTN</name>
<dbReference type="EC" id="2.5.1.61" evidence="3 7"/>
<evidence type="ECO:0000256" key="3">
    <source>
        <dbReference type="ARBA" id="ARBA00012655"/>
    </source>
</evidence>
<dbReference type="Gene3D" id="3.30.160.40">
    <property type="entry name" value="Porphobilinogen deaminase, C-terminal domain"/>
    <property type="match status" value="1"/>
</dbReference>
<organism evidence="10 11">
    <name type="scientific">Iamia majanohamensis</name>
    <dbReference type="NCBI Taxonomy" id="467976"/>
    <lineage>
        <taxon>Bacteria</taxon>
        <taxon>Bacillati</taxon>
        <taxon>Actinomycetota</taxon>
        <taxon>Acidimicrobiia</taxon>
        <taxon>Acidimicrobiales</taxon>
        <taxon>Iamiaceae</taxon>
        <taxon>Iamia</taxon>
    </lineage>
</organism>
<evidence type="ECO:0000256" key="2">
    <source>
        <dbReference type="ARBA" id="ARBA00005638"/>
    </source>
</evidence>
<keyword evidence="11" id="KW-1185">Reference proteome</keyword>
<dbReference type="InterPro" id="IPR022417">
    <property type="entry name" value="Porphobilin_deaminase_N"/>
</dbReference>
<feature type="domain" description="Porphobilinogen deaminase C-terminal" evidence="9">
    <location>
        <begin position="229"/>
        <end position="294"/>
    </location>
</feature>
<comment type="catalytic activity">
    <reaction evidence="6">
        <text>4 porphobilinogen + H2O = hydroxymethylbilane + 4 NH4(+)</text>
        <dbReference type="Rhea" id="RHEA:13185"/>
        <dbReference type="ChEBI" id="CHEBI:15377"/>
        <dbReference type="ChEBI" id="CHEBI:28938"/>
        <dbReference type="ChEBI" id="CHEBI:57845"/>
        <dbReference type="ChEBI" id="CHEBI:58126"/>
        <dbReference type="EC" id="2.5.1.61"/>
    </reaction>
</comment>
<proteinExistence type="inferred from homology"/>
<dbReference type="AlphaFoldDB" id="A0AAE9YDF3"/>
<dbReference type="Pfam" id="PF03900">
    <property type="entry name" value="Porphobil_deamC"/>
    <property type="match status" value="1"/>
</dbReference>
<dbReference type="Proteomes" id="UP001216390">
    <property type="component" value="Chromosome"/>
</dbReference>
<dbReference type="Pfam" id="PF01379">
    <property type="entry name" value="Porphobil_deam"/>
    <property type="match status" value="1"/>
</dbReference>
<dbReference type="GO" id="GO:0006783">
    <property type="term" value="P:heme biosynthetic process"/>
    <property type="evidence" value="ECO:0007669"/>
    <property type="project" value="TreeGrafter"/>
</dbReference>
<evidence type="ECO:0000313" key="11">
    <source>
        <dbReference type="Proteomes" id="UP001216390"/>
    </source>
</evidence>
<keyword evidence="5" id="KW-0627">Porphyrin biosynthesis</keyword>
<evidence type="ECO:0000256" key="5">
    <source>
        <dbReference type="ARBA" id="ARBA00023244"/>
    </source>
</evidence>
<dbReference type="SUPFAM" id="SSF54782">
    <property type="entry name" value="Porphobilinogen deaminase (hydroxymethylbilane synthase), C-terminal domain"/>
    <property type="match status" value="1"/>
</dbReference>
<dbReference type="InterPro" id="IPR000860">
    <property type="entry name" value="HemC"/>
</dbReference>
<evidence type="ECO:0000256" key="1">
    <source>
        <dbReference type="ARBA" id="ARBA00002869"/>
    </source>
</evidence>
<dbReference type="SUPFAM" id="SSF53850">
    <property type="entry name" value="Periplasmic binding protein-like II"/>
    <property type="match status" value="1"/>
</dbReference>
<dbReference type="RefSeq" id="WP_272736274.1">
    <property type="nucleotide sequence ID" value="NZ_CP116942.1"/>
</dbReference>
<dbReference type="PANTHER" id="PTHR11557:SF0">
    <property type="entry name" value="PORPHOBILINOGEN DEAMINASE"/>
    <property type="match status" value="1"/>
</dbReference>
<dbReference type="GO" id="GO:0004418">
    <property type="term" value="F:hydroxymethylbilane synthase activity"/>
    <property type="evidence" value="ECO:0007669"/>
    <property type="project" value="UniProtKB-UniRule"/>
</dbReference>
<dbReference type="InterPro" id="IPR036803">
    <property type="entry name" value="Porphobilinogen_deaminase_C_sf"/>
</dbReference>
<dbReference type="Gene3D" id="3.40.190.10">
    <property type="entry name" value="Periplasmic binding protein-like II"/>
    <property type="match status" value="2"/>
</dbReference>
<evidence type="ECO:0000256" key="6">
    <source>
        <dbReference type="ARBA" id="ARBA00048169"/>
    </source>
</evidence>
<keyword evidence="4 10" id="KW-0808">Transferase</keyword>
<evidence type="ECO:0000259" key="9">
    <source>
        <dbReference type="Pfam" id="PF03900"/>
    </source>
</evidence>